<feature type="compositionally biased region" description="Basic residues" evidence="1">
    <location>
        <begin position="63"/>
        <end position="72"/>
    </location>
</feature>
<organism evidence="2">
    <name type="scientific">Anguilla anguilla</name>
    <name type="common">European freshwater eel</name>
    <name type="synonym">Muraena anguilla</name>
    <dbReference type="NCBI Taxonomy" id="7936"/>
    <lineage>
        <taxon>Eukaryota</taxon>
        <taxon>Metazoa</taxon>
        <taxon>Chordata</taxon>
        <taxon>Craniata</taxon>
        <taxon>Vertebrata</taxon>
        <taxon>Euteleostomi</taxon>
        <taxon>Actinopterygii</taxon>
        <taxon>Neopterygii</taxon>
        <taxon>Teleostei</taxon>
        <taxon>Anguilliformes</taxon>
        <taxon>Anguillidae</taxon>
        <taxon>Anguilla</taxon>
    </lineage>
</organism>
<dbReference type="AlphaFoldDB" id="A0A0E9RH74"/>
<feature type="region of interest" description="Disordered" evidence="1">
    <location>
        <begin position="50"/>
        <end position="72"/>
    </location>
</feature>
<reference evidence="2" key="2">
    <citation type="journal article" date="2015" name="Fish Shellfish Immunol.">
        <title>Early steps in the European eel (Anguilla anguilla)-Vibrio vulnificus interaction in the gills: Role of the RtxA13 toxin.</title>
        <authorList>
            <person name="Callol A."/>
            <person name="Pajuelo D."/>
            <person name="Ebbesson L."/>
            <person name="Teles M."/>
            <person name="MacKenzie S."/>
            <person name="Amaro C."/>
        </authorList>
    </citation>
    <scope>NUCLEOTIDE SEQUENCE</scope>
</reference>
<protein>
    <submittedName>
        <fullName evidence="2">Uncharacterized protein</fullName>
    </submittedName>
</protein>
<dbReference type="EMBL" id="GBXM01080864">
    <property type="protein sequence ID" value="JAH27713.1"/>
    <property type="molecule type" value="Transcribed_RNA"/>
</dbReference>
<name>A0A0E9RH74_ANGAN</name>
<sequence>MAFAYCEAAVQDRDEAISLVSRDGKRIVFTRYKTVQISHTSFLHLSDTFEGNRQQNPLPGWRGIRKAPSHAR</sequence>
<evidence type="ECO:0000313" key="2">
    <source>
        <dbReference type="EMBL" id="JAH27713.1"/>
    </source>
</evidence>
<reference evidence="2" key="1">
    <citation type="submission" date="2014-11" db="EMBL/GenBank/DDBJ databases">
        <authorList>
            <person name="Amaro Gonzalez C."/>
        </authorList>
    </citation>
    <scope>NUCLEOTIDE SEQUENCE</scope>
</reference>
<accession>A0A0E9RH74</accession>
<evidence type="ECO:0000256" key="1">
    <source>
        <dbReference type="SAM" id="MobiDB-lite"/>
    </source>
</evidence>
<proteinExistence type="predicted"/>